<dbReference type="Gene3D" id="3.30.1050.10">
    <property type="entry name" value="SCP2 sterol-binding domain"/>
    <property type="match status" value="1"/>
</dbReference>
<dbReference type="PROSITE" id="PS51186">
    <property type="entry name" value="GNAT"/>
    <property type="match status" value="1"/>
</dbReference>
<evidence type="ECO:0000259" key="1">
    <source>
        <dbReference type="PROSITE" id="PS51186"/>
    </source>
</evidence>
<accession>A0ABP8W7U1</accession>
<feature type="domain" description="N-acetyltransferase" evidence="1">
    <location>
        <begin position="9"/>
        <end position="156"/>
    </location>
</feature>
<gene>
    <name evidence="2" type="ORF">GCM10023226_18390</name>
</gene>
<proteinExistence type="predicted"/>
<dbReference type="InterPro" id="IPR041380">
    <property type="entry name" value="Acetyltransf_17"/>
</dbReference>
<dbReference type="Proteomes" id="UP001500621">
    <property type="component" value="Unassembled WGS sequence"/>
</dbReference>
<dbReference type="InterPro" id="IPR000182">
    <property type="entry name" value="GNAT_dom"/>
</dbReference>
<dbReference type="InterPro" id="IPR036527">
    <property type="entry name" value="SCP2_sterol-bd_dom_sf"/>
</dbReference>
<reference evidence="3" key="1">
    <citation type="journal article" date="2019" name="Int. J. Syst. Evol. Microbiol.">
        <title>The Global Catalogue of Microorganisms (GCM) 10K type strain sequencing project: providing services to taxonomists for standard genome sequencing and annotation.</title>
        <authorList>
            <consortium name="The Broad Institute Genomics Platform"/>
            <consortium name="The Broad Institute Genome Sequencing Center for Infectious Disease"/>
            <person name="Wu L."/>
            <person name="Ma J."/>
        </authorList>
    </citation>
    <scope>NUCLEOTIDE SEQUENCE [LARGE SCALE GENOMIC DNA]</scope>
    <source>
        <strain evidence="3">JCM 18127</strain>
    </source>
</reference>
<comment type="caution">
    <text evidence="2">The sequence shown here is derived from an EMBL/GenBank/DDBJ whole genome shotgun (WGS) entry which is preliminary data.</text>
</comment>
<protein>
    <submittedName>
        <fullName evidence="2">GNAT family N-acetyltransferase</fullName>
    </submittedName>
</protein>
<dbReference type="InterPro" id="IPR025559">
    <property type="entry name" value="Eis_dom"/>
</dbReference>
<dbReference type="SUPFAM" id="SSF55729">
    <property type="entry name" value="Acyl-CoA N-acyltransferases (Nat)"/>
    <property type="match status" value="1"/>
</dbReference>
<dbReference type="PANTHER" id="PTHR37817">
    <property type="entry name" value="N-ACETYLTRANSFERASE EIS"/>
    <property type="match status" value="1"/>
</dbReference>
<evidence type="ECO:0000313" key="2">
    <source>
        <dbReference type="EMBL" id="GAA4681530.1"/>
    </source>
</evidence>
<name>A0ABP8W7U1_9ACTN</name>
<dbReference type="Pfam" id="PF17668">
    <property type="entry name" value="Acetyltransf_17"/>
    <property type="match status" value="1"/>
</dbReference>
<evidence type="ECO:0000313" key="3">
    <source>
        <dbReference type="Proteomes" id="UP001500621"/>
    </source>
</evidence>
<dbReference type="Gene3D" id="3.40.630.30">
    <property type="match status" value="2"/>
</dbReference>
<dbReference type="SUPFAM" id="SSF55718">
    <property type="entry name" value="SCP-like"/>
    <property type="match status" value="1"/>
</dbReference>
<dbReference type="PANTHER" id="PTHR37817:SF1">
    <property type="entry name" value="N-ACETYLTRANSFERASE EIS"/>
    <property type="match status" value="1"/>
</dbReference>
<dbReference type="EMBL" id="BAABIM010000002">
    <property type="protein sequence ID" value="GAA4681530.1"/>
    <property type="molecule type" value="Genomic_DNA"/>
</dbReference>
<dbReference type="InterPro" id="IPR051554">
    <property type="entry name" value="Acetyltransferase_Eis"/>
</dbReference>
<keyword evidence="3" id="KW-1185">Reference proteome</keyword>
<dbReference type="Pfam" id="PF13530">
    <property type="entry name" value="SCP2_2"/>
    <property type="match status" value="1"/>
</dbReference>
<dbReference type="Pfam" id="PF13527">
    <property type="entry name" value="Acetyltransf_9"/>
    <property type="match status" value="1"/>
</dbReference>
<dbReference type="InterPro" id="IPR016181">
    <property type="entry name" value="Acyl_CoA_acyltransferase"/>
</dbReference>
<sequence length="408" mass="42971">MLAVDHTDRIARRLTLEDRASWLALGEEAFGARPPGSSALAPPVSQPPGLHRWGVVEGGRVLAQVVGRACASWWGGQAVGTTGIASVAVAAEHRGEGLLRGVFERVLAEALERGEVVSTLYPTAPGIYRGLGYELVATLDAVDLPTAALAAVRPGVGVSTRRATPDDVPALRELYTGWAREQHGPLTRTGPLYEEAAEEAIADHTGTTLAVDAGGRVLGCVRWDRGEGYDPATARLTARDLLATTPEAYRALWAVLGSFATVAGTVRLWTSGADEARLVLPGVTWQPVDRRPYMLRVLDLVGAVEARQLTLPLGGAGGVTLRVAGDRLGVLDGGYRLAVESGAPATCERVSPPEDAPTLTPQGVALWWAGAQSCATLRRLGHLTGPTDGDELLDALTAGAQLHVRDYF</sequence>
<organism evidence="2 3">
    <name type="scientific">Nocardioides nanhaiensis</name>
    <dbReference type="NCBI Taxonomy" id="1476871"/>
    <lineage>
        <taxon>Bacteria</taxon>
        <taxon>Bacillati</taxon>
        <taxon>Actinomycetota</taxon>
        <taxon>Actinomycetes</taxon>
        <taxon>Propionibacteriales</taxon>
        <taxon>Nocardioidaceae</taxon>
        <taxon>Nocardioides</taxon>
    </lineage>
</organism>